<dbReference type="GO" id="GO:0004177">
    <property type="term" value="F:aminopeptidase activity"/>
    <property type="evidence" value="ECO:0007669"/>
    <property type="project" value="UniProtKB-KW"/>
</dbReference>
<dbReference type="Gene3D" id="3.40.350.10">
    <property type="entry name" value="Creatinase/prolidase N-terminal domain"/>
    <property type="match status" value="1"/>
</dbReference>
<dbReference type="InterPro" id="IPR000994">
    <property type="entry name" value="Pept_M24"/>
</dbReference>
<evidence type="ECO:0000313" key="3">
    <source>
        <dbReference type="EMBL" id="HFB55552.1"/>
    </source>
</evidence>
<dbReference type="PROSITE" id="PS51257">
    <property type="entry name" value="PROKAR_LIPOPROTEIN"/>
    <property type="match status" value="1"/>
</dbReference>
<dbReference type="Gene3D" id="3.90.230.10">
    <property type="entry name" value="Creatinase/methionine aminopeptidase superfamily"/>
    <property type="match status" value="1"/>
</dbReference>
<protein>
    <submittedName>
        <fullName evidence="3">Aminopeptidase P family protein</fullName>
    </submittedName>
</protein>
<dbReference type="PANTHER" id="PTHR46112">
    <property type="entry name" value="AMINOPEPTIDASE"/>
    <property type="match status" value="1"/>
</dbReference>
<dbReference type="PANTHER" id="PTHR46112:SF3">
    <property type="entry name" value="AMINOPEPTIDASE YPDF"/>
    <property type="match status" value="1"/>
</dbReference>
<keyword evidence="3" id="KW-0378">Hydrolase</keyword>
<sequence length="424" mass="45459">MKLTKRQLIGAGGLAAVGALTASCQAKIETKITPSSDGIKLVSLAKNLPDITAADHVARIAKAQKLMQDAGIGALILEAGASLQYFTGIRWWRSERLTAAVIPAQGDIGVVTPHFEEPSIRESMKVGKDVRVWNEHESPFVRLAGILADRGISSGKIAFEDTVRYFAVDGFQKAAPSYDVVNGAPIVWGCRMVKSAKELSLMQTANDITMAAYRYTYPKIEVGMSPADIRTIMVGATQALGGDNEFALVLLNEASAYPHGSRSPQKVKQGGVVLMDCGASVNGYESDISRTFVIGEPSQKQRDVWNLVRDGQALAFETAQLGTPAGKVDDAVRKLYESRGYGPAYTLPGLPHRTGHGIGLEGHEQVNFVHGETTPLVPGMCLSNEPGIYIMGAFGVRLEDCLHMTADGPKYFSQPPTSLDNPVG</sequence>
<dbReference type="SUPFAM" id="SSF55920">
    <property type="entry name" value="Creatinase/aminopeptidase"/>
    <property type="match status" value="1"/>
</dbReference>
<reference evidence="3" key="1">
    <citation type="journal article" date="2020" name="mSystems">
        <title>Genome- and Community-Level Interaction Insights into Carbon Utilization and Element Cycling Functions of Hydrothermarchaeota in Hydrothermal Sediment.</title>
        <authorList>
            <person name="Zhou Z."/>
            <person name="Liu Y."/>
            <person name="Xu W."/>
            <person name="Pan J."/>
            <person name="Luo Z.H."/>
            <person name="Li M."/>
        </authorList>
    </citation>
    <scope>NUCLEOTIDE SEQUENCE [LARGE SCALE GENOMIC DNA]</scope>
    <source>
        <strain evidence="3">HyVt-489</strain>
    </source>
</reference>
<keyword evidence="3" id="KW-0031">Aminopeptidase</keyword>
<evidence type="ECO:0000259" key="1">
    <source>
        <dbReference type="Pfam" id="PF00557"/>
    </source>
</evidence>
<comment type="caution">
    <text evidence="3">The sequence shown here is derived from an EMBL/GenBank/DDBJ whole genome shotgun (WGS) entry which is preliminary data.</text>
</comment>
<organism evidence="3">
    <name type="scientific">Hellea balneolensis</name>
    <dbReference type="NCBI Taxonomy" id="287478"/>
    <lineage>
        <taxon>Bacteria</taxon>
        <taxon>Pseudomonadati</taxon>
        <taxon>Pseudomonadota</taxon>
        <taxon>Alphaproteobacteria</taxon>
        <taxon>Maricaulales</taxon>
        <taxon>Robiginitomaculaceae</taxon>
        <taxon>Hellea</taxon>
    </lineage>
</organism>
<dbReference type="InterPro" id="IPR029149">
    <property type="entry name" value="Creatin/AminoP/Spt16_N"/>
</dbReference>
<gene>
    <name evidence="3" type="ORF">ENJ46_06465</name>
</gene>
<dbReference type="InterPro" id="IPR036005">
    <property type="entry name" value="Creatinase/aminopeptidase-like"/>
</dbReference>
<dbReference type="Proteomes" id="UP000886042">
    <property type="component" value="Unassembled WGS sequence"/>
</dbReference>
<accession>A0A7C3G9P4</accession>
<dbReference type="AlphaFoldDB" id="A0A7C3G9P4"/>
<name>A0A7C3G9P4_9PROT</name>
<dbReference type="Pfam" id="PF01321">
    <property type="entry name" value="Creatinase_N"/>
    <property type="match status" value="1"/>
</dbReference>
<keyword evidence="3" id="KW-0645">Protease</keyword>
<dbReference type="EMBL" id="DRMN01000414">
    <property type="protein sequence ID" value="HFB55552.1"/>
    <property type="molecule type" value="Genomic_DNA"/>
</dbReference>
<dbReference type="InterPro" id="IPR050659">
    <property type="entry name" value="Peptidase_M24B"/>
</dbReference>
<evidence type="ECO:0000259" key="2">
    <source>
        <dbReference type="Pfam" id="PF01321"/>
    </source>
</evidence>
<feature type="domain" description="Peptidase M24" evidence="1">
    <location>
        <begin position="201"/>
        <end position="405"/>
    </location>
</feature>
<dbReference type="InterPro" id="IPR000587">
    <property type="entry name" value="Creatinase_N"/>
</dbReference>
<proteinExistence type="predicted"/>
<dbReference type="SUPFAM" id="SSF53092">
    <property type="entry name" value="Creatinase/prolidase N-terminal domain"/>
    <property type="match status" value="1"/>
</dbReference>
<feature type="domain" description="Creatinase N-terminal" evidence="2">
    <location>
        <begin position="59"/>
        <end position="193"/>
    </location>
</feature>
<dbReference type="Pfam" id="PF00557">
    <property type="entry name" value="Peptidase_M24"/>
    <property type="match status" value="1"/>
</dbReference>